<dbReference type="NCBIfam" id="TIGR01352">
    <property type="entry name" value="tonB_Cterm"/>
    <property type="match status" value="1"/>
</dbReference>
<keyword evidence="3" id="KW-1133">Transmembrane helix</keyword>
<evidence type="ECO:0000259" key="6">
    <source>
        <dbReference type="PROSITE" id="PS52015"/>
    </source>
</evidence>
<evidence type="ECO:0000256" key="4">
    <source>
        <dbReference type="ARBA" id="ARBA00023136"/>
    </source>
</evidence>
<dbReference type="SUPFAM" id="SSF74653">
    <property type="entry name" value="TolA/TonB C-terminal domain"/>
    <property type="match status" value="1"/>
</dbReference>
<sequence length="367" mass="38209">MRLVLLATLVAASASASATAGAQPTVRGTVRTADGAGVLGATVWLVGARAPDDSAIAATTDATGAFQFALPYTASSEIVVRRRGLRDARAPLGTVARTRRGVELPAVTLAPAAPPLVTAVVPDTGAFTGNAAPFYRRLVARRGDFLTRGELARLKPSRVSSALRTLPGVMVETANGASYVRLRGSRCFASLWLDGVNVGGGRFDVDAIAPSSLAGIEIYPFPTGLPIEYQSYEGTSCGVVALWTQRDGFDDLPEPATVAEPSSVRLASEVDTPARLADGSTFAPGYPAASRAEGIGGRVLVELVVDSTGAVERGTVGIVAAASTDLADPALRAASRLRFVPARDHGRPVRQLVHVVADYRVSQPRRR</sequence>
<evidence type="ECO:0000256" key="2">
    <source>
        <dbReference type="ARBA" id="ARBA00022692"/>
    </source>
</evidence>
<dbReference type="SUPFAM" id="SSF56935">
    <property type="entry name" value="Porins"/>
    <property type="match status" value="1"/>
</dbReference>
<keyword evidence="2" id="KW-0812">Transmembrane</keyword>
<evidence type="ECO:0000313" key="7">
    <source>
        <dbReference type="EMBL" id="AHG87784.1"/>
    </source>
</evidence>
<dbReference type="OrthoDB" id="9810145at2"/>
<gene>
    <name evidence="7" type="ORF">J421_0247</name>
</gene>
<dbReference type="InterPro" id="IPR006260">
    <property type="entry name" value="TonB/TolA_C"/>
</dbReference>
<reference evidence="7 8" key="1">
    <citation type="journal article" date="2014" name="Genome Announc.">
        <title>Genome Sequence and Methylome of Soil Bacterium Gemmatirosa kalamazoonensis KBS708T, a Member of the Rarely Cultivated Gemmatimonadetes Phylum.</title>
        <authorList>
            <person name="Debruyn J.M."/>
            <person name="Radosevich M."/>
            <person name="Wommack K.E."/>
            <person name="Polson S.W."/>
            <person name="Hauser L.J."/>
            <person name="Fawaz M.N."/>
            <person name="Korlach J."/>
            <person name="Tsai Y.C."/>
        </authorList>
    </citation>
    <scope>NUCLEOTIDE SEQUENCE [LARGE SCALE GENOMIC DNA]</scope>
    <source>
        <strain evidence="7 8">KBS708</strain>
    </source>
</reference>
<feature type="chain" id="PRO_5004793922" evidence="5">
    <location>
        <begin position="23"/>
        <end position="367"/>
    </location>
</feature>
<dbReference type="GO" id="GO:0016020">
    <property type="term" value="C:membrane"/>
    <property type="evidence" value="ECO:0007669"/>
    <property type="project" value="UniProtKB-SubCell"/>
</dbReference>
<evidence type="ECO:0000313" key="8">
    <source>
        <dbReference type="Proteomes" id="UP000019151"/>
    </source>
</evidence>
<protein>
    <submittedName>
        <fullName evidence="7">TonB family protein</fullName>
    </submittedName>
</protein>
<dbReference type="InterPro" id="IPR037682">
    <property type="entry name" value="TonB_C"/>
</dbReference>
<dbReference type="HOGENOM" id="CLU_692150_0_0_0"/>
<dbReference type="InterPro" id="IPR008969">
    <property type="entry name" value="CarboxyPept-like_regulatory"/>
</dbReference>
<dbReference type="Pfam" id="PF03544">
    <property type="entry name" value="TonB_C"/>
    <property type="match status" value="1"/>
</dbReference>
<dbReference type="GO" id="GO:0055085">
    <property type="term" value="P:transmembrane transport"/>
    <property type="evidence" value="ECO:0007669"/>
    <property type="project" value="InterPro"/>
</dbReference>
<dbReference type="SUPFAM" id="SSF49464">
    <property type="entry name" value="Carboxypeptidase regulatory domain-like"/>
    <property type="match status" value="1"/>
</dbReference>
<feature type="signal peptide" evidence="5">
    <location>
        <begin position="1"/>
        <end position="22"/>
    </location>
</feature>
<evidence type="ECO:0000256" key="5">
    <source>
        <dbReference type="SAM" id="SignalP"/>
    </source>
</evidence>
<feature type="domain" description="TonB C-terminal" evidence="6">
    <location>
        <begin position="271"/>
        <end position="367"/>
    </location>
</feature>
<evidence type="ECO:0000256" key="3">
    <source>
        <dbReference type="ARBA" id="ARBA00022989"/>
    </source>
</evidence>
<dbReference type="Gene3D" id="3.30.1150.10">
    <property type="match status" value="1"/>
</dbReference>
<keyword evidence="4" id="KW-0472">Membrane</keyword>
<dbReference type="RefSeq" id="WP_025409340.1">
    <property type="nucleotide sequence ID" value="NZ_CP007128.1"/>
</dbReference>
<name>W0R9L5_9BACT</name>
<proteinExistence type="predicted"/>
<keyword evidence="8" id="KW-1185">Reference proteome</keyword>
<dbReference type="InterPro" id="IPR037066">
    <property type="entry name" value="Plug_dom_sf"/>
</dbReference>
<dbReference type="Gene3D" id="2.170.130.10">
    <property type="entry name" value="TonB-dependent receptor, plug domain"/>
    <property type="match status" value="1"/>
</dbReference>
<dbReference type="InterPro" id="IPR012910">
    <property type="entry name" value="Plug_dom"/>
</dbReference>
<dbReference type="AlphaFoldDB" id="W0R9L5"/>
<accession>W0R9L5</accession>
<dbReference type="KEGG" id="gba:J421_0247"/>
<dbReference type="EMBL" id="CP007128">
    <property type="protein sequence ID" value="AHG87784.1"/>
    <property type="molecule type" value="Genomic_DNA"/>
</dbReference>
<dbReference type="eggNOG" id="COG0810">
    <property type="taxonomic scope" value="Bacteria"/>
</dbReference>
<organism evidence="7 8">
    <name type="scientific">Gemmatirosa kalamazoonensis</name>
    <dbReference type="NCBI Taxonomy" id="861299"/>
    <lineage>
        <taxon>Bacteria</taxon>
        <taxon>Pseudomonadati</taxon>
        <taxon>Gemmatimonadota</taxon>
        <taxon>Gemmatimonadia</taxon>
        <taxon>Gemmatimonadales</taxon>
        <taxon>Gemmatimonadaceae</taxon>
        <taxon>Gemmatirosa</taxon>
    </lineage>
</organism>
<dbReference type="Pfam" id="PF07715">
    <property type="entry name" value="Plug"/>
    <property type="match status" value="1"/>
</dbReference>
<dbReference type="PROSITE" id="PS52015">
    <property type="entry name" value="TONB_CTD"/>
    <property type="match status" value="1"/>
</dbReference>
<comment type="subcellular location">
    <subcellularLocation>
        <location evidence="1">Membrane</location>
        <topology evidence="1">Single-pass membrane protein</topology>
    </subcellularLocation>
</comment>
<dbReference type="InParanoid" id="W0R9L5"/>
<dbReference type="STRING" id="861299.J421_0247"/>
<dbReference type="Proteomes" id="UP000019151">
    <property type="component" value="Chromosome"/>
</dbReference>
<evidence type="ECO:0000256" key="1">
    <source>
        <dbReference type="ARBA" id="ARBA00004167"/>
    </source>
</evidence>
<keyword evidence="5" id="KW-0732">Signal</keyword>